<dbReference type="SUPFAM" id="SSF56935">
    <property type="entry name" value="Porins"/>
    <property type="match status" value="1"/>
</dbReference>
<gene>
    <name evidence="2" type="ORF">L3081_23615</name>
</gene>
<dbReference type="InterPro" id="IPR010870">
    <property type="entry name" value="Porin_O/P"/>
</dbReference>
<comment type="caution">
    <text evidence="2">The sequence shown here is derived from an EMBL/GenBank/DDBJ whole genome shotgun (WGS) entry which is preliminary data.</text>
</comment>
<feature type="chain" id="PRO_5046112890" evidence="1">
    <location>
        <begin position="27"/>
        <end position="364"/>
    </location>
</feature>
<organism evidence="2 3">
    <name type="scientific">Colwellia maritima</name>
    <dbReference type="NCBI Taxonomy" id="2912588"/>
    <lineage>
        <taxon>Bacteria</taxon>
        <taxon>Pseudomonadati</taxon>
        <taxon>Pseudomonadota</taxon>
        <taxon>Gammaproteobacteria</taxon>
        <taxon>Alteromonadales</taxon>
        <taxon>Colwelliaceae</taxon>
        <taxon>Colwellia</taxon>
    </lineage>
</organism>
<evidence type="ECO:0000256" key="1">
    <source>
        <dbReference type="SAM" id="SignalP"/>
    </source>
</evidence>
<dbReference type="RefSeq" id="WP_242288751.1">
    <property type="nucleotide sequence ID" value="NZ_JAKKSL010000006.1"/>
</dbReference>
<evidence type="ECO:0000313" key="2">
    <source>
        <dbReference type="EMBL" id="MCI2285821.1"/>
    </source>
</evidence>
<proteinExistence type="predicted"/>
<keyword evidence="3" id="KW-1185">Reference proteome</keyword>
<dbReference type="InterPro" id="IPR023614">
    <property type="entry name" value="Porin_dom_sf"/>
</dbReference>
<protein>
    <submittedName>
        <fullName evidence="2">OprO/OprP family phosphate-selective porin</fullName>
    </submittedName>
</protein>
<dbReference type="Gene3D" id="2.40.160.10">
    <property type="entry name" value="Porin"/>
    <property type="match status" value="1"/>
</dbReference>
<dbReference type="Proteomes" id="UP001139646">
    <property type="component" value="Unassembled WGS sequence"/>
</dbReference>
<dbReference type="EMBL" id="JAKKSL010000006">
    <property type="protein sequence ID" value="MCI2285821.1"/>
    <property type="molecule type" value="Genomic_DNA"/>
</dbReference>
<keyword evidence="1" id="KW-0732">Signal</keyword>
<reference evidence="2" key="1">
    <citation type="submission" date="2022-01" db="EMBL/GenBank/DDBJ databases">
        <title>Colwellia maritima, isolated from seawater.</title>
        <authorList>
            <person name="Kristyanto S."/>
            <person name="Jung J."/>
            <person name="Jeon C.O."/>
        </authorList>
    </citation>
    <scope>NUCLEOTIDE SEQUENCE</scope>
    <source>
        <strain evidence="2">MSW7</strain>
    </source>
</reference>
<accession>A0ABS9X8L1</accession>
<name>A0ABS9X8L1_9GAMM</name>
<evidence type="ECO:0000313" key="3">
    <source>
        <dbReference type="Proteomes" id="UP001139646"/>
    </source>
</evidence>
<sequence>MNYTNHLTKLATVAISCIVISPVLLAKNNDVDISGYVMIDHNQFDDTFLENDDDPDKTGIRRARLSFKTNIDENWKTKLQLGFADDSAEIKDAYLRYKGRQWADLTIGQQKEPFGLEKLTSSRNNMMMERSITSEALAPGRSIGANLSGDLSSITWQLGYFQPDETQSSSAVTGRLTWVPWQQNNNLVHLGFAFSERDLNGSEYRINEPLEVNFSDSLIEGTKLFAEDVSLKGVEFLWQQHGFTTTAEWQENKVTDINSEQYQYQGGYLQLSYQFSGENREYKKGEIDDIITPGWEITDRYSQFDLLEENNKVQTYTVGVNYTVNKNLKFMANYVKTKQVDNDSTINGITENGDAVLLRAQYTF</sequence>
<feature type="signal peptide" evidence="1">
    <location>
        <begin position="1"/>
        <end position="26"/>
    </location>
</feature>
<dbReference type="Pfam" id="PF07396">
    <property type="entry name" value="Porin_O_P"/>
    <property type="match status" value="1"/>
</dbReference>